<proteinExistence type="predicted"/>
<dbReference type="EMBL" id="OFSN01000015">
    <property type="protein sequence ID" value="SOY66120.1"/>
    <property type="molecule type" value="Genomic_DNA"/>
</dbReference>
<protein>
    <submittedName>
        <fullName evidence="1">Uncharacterized protein</fullName>
    </submittedName>
</protein>
<comment type="caution">
    <text evidence="1">The sequence shown here is derived from an EMBL/GenBank/DDBJ whole genome shotgun (WGS) entry which is preliminary data.</text>
</comment>
<name>A0A375CA53_9BURK</name>
<gene>
    <name evidence="1" type="ORF">CBM2586_B10715</name>
</gene>
<accession>A0A375CA53</accession>
<organism evidence="1">
    <name type="scientific">Cupriavidus taiwanensis</name>
    <dbReference type="NCBI Taxonomy" id="164546"/>
    <lineage>
        <taxon>Bacteria</taxon>
        <taxon>Pseudomonadati</taxon>
        <taxon>Pseudomonadota</taxon>
        <taxon>Betaproteobacteria</taxon>
        <taxon>Burkholderiales</taxon>
        <taxon>Burkholderiaceae</taxon>
        <taxon>Cupriavidus</taxon>
    </lineage>
</organism>
<dbReference type="AlphaFoldDB" id="A0A375CA53"/>
<reference evidence="1" key="1">
    <citation type="submission" date="2018-01" db="EMBL/GenBank/DDBJ databases">
        <authorList>
            <person name="Clerissi C."/>
        </authorList>
    </citation>
    <scope>NUCLEOTIDE SEQUENCE</scope>
    <source>
        <strain evidence="1">Cupriavidus taiwanensis LMG 19430</strain>
    </source>
</reference>
<evidence type="ECO:0000313" key="1">
    <source>
        <dbReference type="EMBL" id="SOY66120.1"/>
    </source>
</evidence>
<sequence>MCQPAVRRGAEALYGRFKLTEWIKRHVTYVVLQHTLPLHLVRESAET</sequence>
<dbReference type="Proteomes" id="UP000257016">
    <property type="component" value="Unassembled WGS sequence"/>
</dbReference>